<name>A0AAU8LSN8_9BACT</name>
<keyword evidence="2" id="KW-0472">Membrane</keyword>
<reference evidence="4" key="2">
    <citation type="submission" date="2024-06" db="EMBL/GenBank/DDBJ databases">
        <authorList>
            <person name="Plum-Jensen L.E."/>
            <person name="Schramm A."/>
            <person name="Marshall I.P.G."/>
        </authorList>
    </citation>
    <scope>NUCLEOTIDE SEQUENCE</scope>
    <source>
        <strain evidence="4">Rat1</strain>
    </source>
</reference>
<evidence type="ECO:0000259" key="3">
    <source>
        <dbReference type="Pfam" id="PF14341"/>
    </source>
</evidence>
<evidence type="ECO:0000256" key="1">
    <source>
        <dbReference type="SAM" id="MobiDB-lite"/>
    </source>
</evidence>
<evidence type="ECO:0000313" key="4">
    <source>
        <dbReference type="EMBL" id="XCN71919.1"/>
    </source>
</evidence>
<gene>
    <name evidence="4" type="ORF">Q3M24_16640</name>
</gene>
<dbReference type="EMBL" id="CP159373">
    <property type="protein sequence ID" value="XCN71919.1"/>
    <property type="molecule type" value="Genomic_DNA"/>
</dbReference>
<reference evidence="4" key="1">
    <citation type="journal article" date="2024" name="Syst. Appl. Microbiol.">
        <title>First single-strain enrichments of Electrothrix cable bacteria, description of E. aestuarii sp. nov. and E. rattekaaiensis sp. nov., and proposal of a cable bacteria taxonomy following the rules of the SeqCode.</title>
        <authorList>
            <person name="Plum-Jensen L.E."/>
            <person name="Schramm A."/>
            <person name="Marshall I.P.G."/>
        </authorList>
    </citation>
    <scope>NUCLEOTIDE SEQUENCE</scope>
    <source>
        <strain evidence="4">Rat1</strain>
    </source>
</reference>
<evidence type="ECO:0000256" key="2">
    <source>
        <dbReference type="SAM" id="Phobius"/>
    </source>
</evidence>
<feature type="domain" description="Type 4 fimbrial biogenesis protein PilX N-terminal" evidence="3">
    <location>
        <begin position="11"/>
        <end position="59"/>
    </location>
</feature>
<keyword evidence="2" id="KW-1133">Transmembrane helix</keyword>
<accession>A0AAU8LSN8</accession>
<sequence>MKKEKKENEEGFVLVAALLILLVLTVMGISVNRNTSTEVKIALNDRVHKETFYAADAATELATEVLVQSIACFGFDQLSTEEEKDDVEAGVRIPGAAGHDLYIEENALGFWRNYNTEGVPIPSDDEDGDGIPDRQMVYPAVFKEVGSNKVFDREKTNAQPHANISIGGNTKWVGGEATQQSDGYRGKGKGLGAGGVSLVYDINVQQIGQDGSESTVCVQYRHRPGTEGECSY</sequence>
<dbReference type="Pfam" id="PF14341">
    <property type="entry name" value="PilX_N"/>
    <property type="match status" value="1"/>
</dbReference>
<dbReference type="KEGG" id="eaj:Q3M24_16640"/>
<dbReference type="AlphaFoldDB" id="A0AAU8LSN8"/>
<feature type="transmembrane region" description="Helical" evidence="2">
    <location>
        <begin position="12"/>
        <end position="31"/>
    </location>
</feature>
<dbReference type="InterPro" id="IPR025746">
    <property type="entry name" value="PilX_N_dom"/>
</dbReference>
<proteinExistence type="predicted"/>
<organism evidence="4">
    <name type="scientific">Candidatus Electrothrix aestuarii</name>
    <dbReference type="NCBI Taxonomy" id="3062594"/>
    <lineage>
        <taxon>Bacteria</taxon>
        <taxon>Pseudomonadati</taxon>
        <taxon>Thermodesulfobacteriota</taxon>
        <taxon>Desulfobulbia</taxon>
        <taxon>Desulfobulbales</taxon>
        <taxon>Desulfobulbaceae</taxon>
        <taxon>Candidatus Electrothrix</taxon>
    </lineage>
</organism>
<feature type="region of interest" description="Disordered" evidence="1">
    <location>
        <begin position="160"/>
        <end position="186"/>
    </location>
</feature>
<protein>
    <submittedName>
        <fullName evidence="4">PilX N-terminal domain-containing pilus assembly protein</fullName>
    </submittedName>
</protein>
<keyword evidence="2" id="KW-0812">Transmembrane</keyword>